<evidence type="ECO:0000313" key="1">
    <source>
        <dbReference type="EMBL" id="USQ14676.1"/>
    </source>
</evidence>
<dbReference type="Proteomes" id="UP001057474">
    <property type="component" value="Chromosome"/>
</dbReference>
<dbReference type="EMBL" id="CP071527">
    <property type="protein sequence ID" value="USQ14676.1"/>
    <property type="molecule type" value="Genomic_DNA"/>
</dbReference>
<reference evidence="1" key="1">
    <citation type="submission" date="2021-03" db="EMBL/GenBank/DDBJ databases">
        <title>Legionella lytica PCM 2298.</title>
        <authorList>
            <person name="Koper P."/>
        </authorList>
    </citation>
    <scope>NUCLEOTIDE SEQUENCE</scope>
    <source>
        <strain evidence="1">PCM 2298</strain>
    </source>
</reference>
<evidence type="ECO:0008006" key="3">
    <source>
        <dbReference type="Google" id="ProtNLM"/>
    </source>
</evidence>
<dbReference type="RefSeq" id="WP_252581312.1">
    <property type="nucleotide sequence ID" value="NZ_CP071527.1"/>
</dbReference>
<accession>A0ABY4YB58</accession>
<evidence type="ECO:0000313" key="2">
    <source>
        <dbReference type="Proteomes" id="UP001057474"/>
    </source>
</evidence>
<name>A0ABY4YB58_9GAMM</name>
<proteinExistence type="predicted"/>
<sequence length="685" mass="78315">MTGGKTNTSDLILDSNQGSQRLQKTIESVDPNNLPKQVTAPVQKTVIKRIDNPGLGNCAFYAFSIGLIDIIKKERAANSNVRSPTFERWLALDPSLANDYYAICAFDFKNPNRQKPLLDRMQMGLRKITYQYKMNELRTTCARSRAEDGYKALVATSSFVNFSYIFFGLRKDNDPRYNEFADDKIKARIVGERYFHLMSELPENPNQFKNSYIFCKNELFYINVTGELKKLKINKLTSFQEELAKINEHGSSSLKLTTEQIKKLITSNGGHVPTAAFKRISIDEVLARKDTTKLELKKRISQSVLPSLLERVLNITEAEQQEVWQTIFDETSWNVKKPDILQLLATHRPDLTEEAYDYLRREISDGLYEAVSDGLKNHVLAALQEDNTLFVEGFENYTLAPLFLRLLYGDDVALDLINEETPIALGSAIPVAIQRIMQNFFWGTHLDLDYLAYPFQINLHTLENKIQKYPFSDLPERPTITVNNEGNGHWTTFIEEVQTVVARPNEDTKTVKAAETIKKTEGKTELSGKVESEKSQIEAEPKAFVRRKLVGRKKLFKEINDVEVLQRVIGDTVTRYCAYSDSITFSIFHRHGGTGRRRAQDFLTQINDEKDLNEVRKLLIGYLDNDENGNTHPHSFRTMLLHGLTNANLNCTLAETSKNYDWQLTQLKKQMPISTEKHTALVTPL</sequence>
<keyword evidence="2" id="KW-1185">Reference proteome</keyword>
<gene>
    <name evidence="1" type="ORF">J2N86_05065</name>
</gene>
<protein>
    <recommendedName>
        <fullName evidence="3">Dot/Icm T4SS effector</fullName>
    </recommendedName>
</protein>
<organism evidence="1 2">
    <name type="scientific">Legionella lytica</name>
    <dbReference type="NCBI Taxonomy" id="96232"/>
    <lineage>
        <taxon>Bacteria</taxon>
        <taxon>Pseudomonadati</taxon>
        <taxon>Pseudomonadota</taxon>
        <taxon>Gammaproteobacteria</taxon>
        <taxon>Legionellales</taxon>
        <taxon>Legionellaceae</taxon>
        <taxon>Legionella</taxon>
    </lineage>
</organism>